<keyword evidence="1" id="KW-0812">Transmembrane</keyword>
<accession>A0A4S4KLY5</accession>
<comment type="caution">
    <text evidence="2">The sequence shown here is derived from an EMBL/GenBank/DDBJ whole genome shotgun (WGS) entry which is preliminary data.</text>
</comment>
<evidence type="ECO:0000313" key="2">
    <source>
        <dbReference type="EMBL" id="THG99498.1"/>
    </source>
</evidence>
<proteinExistence type="predicted"/>
<keyword evidence="1" id="KW-1133">Transmembrane helix</keyword>
<dbReference type="Proteomes" id="UP000309038">
    <property type="component" value="Unassembled WGS sequence"/>
</dbReference>
<gene>
    <name evidence="2" type="ORF">EW026_g2855</name>
</gene>
<reference evidence="2 3" key="1">
    <citation type="submission" date="2019-02" db="EMBL/GenBank/DDBJ databases">
        <title>Genome sequencing of the rare red list fungi Phlebia centrifuga.</title>
        <authorList>
            <person name="Buettner E."/>
            <person name="Kellner H."/>
        </authorList>
    </citation>
    <scope>NUCLEOTIDE SEQUENCE [LARGE SCALE GENOMIC DNA]</scope>
    <source>
        <strain evidence="2 3">DSM 108282</strain>
    </source>
</reference>
<keyword evidence="1" id="KW-0472">Membrane</keyword>
<keyword evidence="3" id="KW-1185">Reference proteome</keyword>
<name>A0A4S4KLY5_9APHY</name>
<evidence type="ECO:0000313" key="3">
    <source>
        <dbReference type="Proteomes" id="UP000309038"/>
    </source>
</evidence>
<sequence length="44" mass="4826">MANDVAKAQLIDQFMTAVVYGIYLVTLGMTISVLFWGRDGSEEA</sequence>
<feature type="transmembrane region" description="Helical" evidence="1">
    <location>
        <begin position="17"/>
        <end position="37"/>
    </location>
</feature>
<dbReference type="AlphaFoldDB" id="A0A4S4KLY5"/>
<protein>
    <submittedName>
        <fullName evidence="2">Uncharacterized protein</fullName>
    </submittedName>
</protein>
<organism evidence="2 3">
    <name type="scientific">Hermanssonia centrifuga</name>
    <dbReference type="NCBI Taxonomy" id="98765"/>
    <lineage>
        <taxon>Eukaryota</taxon>
        <taxon>Fungi</taxon>
        <taxon>Dikarya</taxon>
        <taxon>Basidiomycota</taxon>
        <taxon>Agaricomycotina</taxon>
        <taxon>Agaricomycetes</taxon>
        <taxon>Polyporales</taxon>
        <taxon>Meruliaceae</taxon>
        <taxon>Hermanssonia</taxon>
    </lineage>
</organism>
<dbReference type="EMBL" id="SGPJ01000078">
    <property type="protein sequence ID" value="THG99498.1"/>
    <property type="molecule type" value="Genomic_DNA"/>
</dbReference>
<evidence type="ECO:0000256" key="1">
    <source>
        <dbReference type="SAM" id="Phobius"/>
    </source>
</evidence>